<dbReference type="EMBL" id="LCTW02000113">
    <property type="protein sequence ID" value="KXX78632.1"/>
    <property type="molecule type" value="Genomic_DNA"/>
</dbReference>
<dbReference type="Proteomes" id="UP000078237">
    <property type="component" value="Unassembled WGS sequence"/>
</dbReference>
<evidence type="ECO:0008006" key="3">
    <source>
        <dbReference type="Google" id="ProtNLM"/>
    </source>
</evidence>
<proteinExistence type="predicted"/>
<evidence type="ECO:0000313" key="1">
    <source>
        <dbReference type="EMBL" id="KXX78632.1"/>
    </source>
</evidence>
<gene>
    <name evidence="1" type="ORF">MMYC01_205690</name>
</gene>
<name>A0A175W512_9PEZI</name>
<sequence>MGQQLHSELDNNTDYAVEFKTDSSVDRYVQKKLGAVYPELVEFILASLICISVLTPAGHYERYDRTPDILRCFFLFVEGGICSDFDISCETPISEWVLPHCERDVSFEMPALPRVDDATSPGRFTQGILKSMCKAFGTTLCSI</sequence>
<reference evidence="1 2" key="1">
    <citation type="journal article" date="2016" name="Genome Announc.">
        <title>Genome Sequence of Madurella mycetomatis mm55, Isolated from a Human Mycetoma Case in Sudan.</title>
        <authorList>
            <person name="Smit S."/>
            <person name="Derks M.F."/>
            <person name="Bervoets S."/>
            <person name="Fahal A."/>
            <person name="van Leeuwen W."/>
            <person name="van Belkum A."/>
            <person name="van de Sande W.W."/>
        </authorList>
    </citation>
    <scope>NUCLEOTIDE SEQUENCE [LARGE SCALE GENOMIC DNA]</scope>
    <source>
        <strain evidence="2">mm55</strain>
    </source>
</reference>
<keyword evidence="2" id="KW-1185">Reference proteome</keyword>
<dbReference type="Gene3D" id="3.90.550.20">
    <property type="match status" value="1"/>
</dbReference>
<dbReference type="AlphaFoldDB" id="A0A175W512"/>
<accession>A0A175W512</accession>
<evidence type="ECO:0000313" key="2">
    <source>
        <dbReference type="Proteomes" id="UP000078237"/>
    </source>
</evidence>
<protein>
    <recommendedName>
        <fullName evidence="3">Initiation-specific alpha-1,6-mannosyltransferase</fullName>
    </recommendedName>
</protein>
<dbReference type="OrthoDB" id="409543at2759"/>
<organism evidence="1 2">
    <name type="scientific">Madurella mycetomatis</name>
    <dbReference type="NCBI Taxonomy" id="100816"/>
    <lineage>
        <taxon>Eukaryota</taxon>
        <taxon>Fungi</taxon>
        <taxon>Dikarya</taxon>
        <taxon>Ascomycota</taxon>
        <taxon>Pezizomycotina</taxon>
        <taxon>Sordariomycetes</taxon>
        <taxon>Sordariomycetidae</taxon>
        <taxon>Sordariales</taxon>
        <taxon>Sordariales incertae sedis</taxon>
        <taxon>Madurella</taxon>
    </lineage>
</organism>
<dbReference type="VEuPathDB" id="FungiDB:MMYC01_205690"/>
<comment type="caution">
    <text evidence="1">The sequence shown here is derived from an EMBL/GenBank/DDBJ whole genome shotgun (WGS) entry which is preliminary data.</text>
</comment>